<gene>
    <name evidence="1" type="ORF">HLB44_01565</name>
</gene>
<reference evidence="1 2" key="1">
    <citation type="submission" date="2020-05" db="EMBL/GenBank/DDBJ databases">
        <title>Aquincola sp. isolate from soil.</title>
        <authorList>
            <person name="Han J."/>
            <person name="Kim D.-U."/>
        </authorList>
    </citation>
    <scope>NUCLEOTIDE SEQUENCE [LARGE SCALE GENOMIC DNA]</scope>
    <source>
        <strain evidence="1 2">S2</strain>
    </source>
</reference>
<keyword evidence="2" id="KW-1185">Reference proteome</keyword>
<proteinExistence type="predicted"/>
<evidence type="ECO:0008006" key="3">
    <source>
        <dbReference type="Google" id="ProtNLM"/>
    </source>
</evidence>
<evidence type="ECO:0000313" key="1">
    <source>
        <dbReference type="EMBL" id="NRF65663.1"/>
    </source>
</evidence>
<dbReference type="Pfam" id="PF20308">
    <property type="entry name" value="TPR-S"/>
    <property type="match status" value="1"/>
</dbReference>
<comment type="caution">
    <text evidence="1">The sequence shown here is derived from an EMBL/GenBank/DDBJ whole genome shotgun (WGS) entry which is preliminary data.</text>
</comment>
<accession>A0ABX2EA18</accession>
<organism evidence="1 2">
    <name type="scientific">Pseudaquabacterium terrae</name>
    <dbReference type="NCBI Taxonomy" id="2732868"/>
    <lineage>
        <taxon>Bacteria</taxon>
        <taxon>Pseudomonadati</taxon>
        <taxon>Pseudomonadota</taxon>
        <taxon>Betaproteobacteria</taxon>
        <taxon>Burkholderiales</taxon>
        <taxon>Sphaerotilaceae</taxon>
        <taxon>Pseudaquabacterium</taxon>
    </lineage>
</organism>
<name>A0ABX2EA18_9BURK</name>
<protein>
    <recommendedName>
        <fullName evidence="3">DUF4071 domain-containing protein</fullName>
    </recommendedName>
</protein>
<dbReference type="InterPro" id="IPR046880">
    <property type="entry name" value="TPR-S"/>
</dbReference>
<dbReference type="Proteomes" id="UP000737171">
    <property type="component" value="Unassembled WGS sequence"/>
</dbReference>
<sequence length="677" mass="75342">MNCFVVRGFGVKRDSDGCEIDFDRIHRELIEPALQKCGIAGGTTTQVVEPGNIQEDMFRLLLQADLVVCDITVHNANVFYELGVRHALRKKHTVLIKGSPSADKTPFDIGGNRYLAYAVAQPGAQVDALVAAIEAARSGYRETDSPIFLMLPRLPEADTSVVTIVPLDFVEEVQQAEASRDKGWLRLLAEDVRGESFEWEGSKLIGRAQWSVTDFEGARATWEAVRKRSPLDLDANLALANVYERLYKRELDPVLLEQSNQAIQKVLDRQNLMPKQRSEALALEGRNLKTLWRLKFDPLETLDQRRERALDIQLKQSFEAYRDAFNIDLNNFFPGIAAYQMGRILQSIADSPRFQNLFTLGNRKLAAERYREDLGGQLTALEHVVRASIERALTPGASDSETATWAAISAADLLFLTEGDEADAGASATVQAYEAAVPRSGFYWNAARGQLKLFEQLGLRGAMANAVIERLDGPPATGGTRKPRLVVFSGHTVDRGDAIRPRFPKGREDLARTLIVDGLRKLKADGEPLVVLVSAAPGADILALEACAAEGIDTWLCLPMEKDAVAREVFSHYDDTWRNRFLALWAAHAKGRRLVLQRGAGLPRWLARRETLTPWERGSRWMMHLAESWDCERRTLLALWDRNEQDGSTAGTAQMVRLARIGAFEISTIDATPLASP</sequence>
<dbReference type="EMBL" id="JABRWJ010000001">
    <property type="protein sequence ID" value="NRF65663.1"/>
    <property type="molecule type" value="Genomic_DNA"/>
</dbReference>
<evidence type="ECO:0000313" key="2">
    <source>
        <dbReference type="Proteomes" id="UP000737171"/>
    </source>
</evidence>
<dbReference type="RefSeq" id="WP_173119906.1">
    <property type="nucleotide sequence ID" value="NZ_JABRWJ010000001.1"/>
</dbReference>